<reference evidence="2 3" key="1">
    <citation type="journal article" date="2012" name="J. Bacteriol.">
        <title>Complete Genome Sequence of Rahnella aquatilis CIP 78.65.</title>
        <authorList>
            <person name="Martinez R.J."/>
            <person name="Bruce D."/>
            <person name="Detter C."/>
            <person name="Goodwin L.A."/>
            <person name="Han J."/>
            <person name="Han C.S."/>
            <person name="Held B."/>
            <person name="Land M.L."/>
            <person name="Mikhailova N."/>
            <person name="Nolan M."/>
            <person name="Pennacchio L."/>
            <person name="Pitluck S."/>
            <person name="Tapia R."/>
            <person name="Woyke T."/>
            <person name="Sobecky P.A."/>
        </authorList>
    </citation>
    <scope>NUCLEOTIDE SEQUENCE [LARGE SCALE GENOMIC DNA]</scope>
    <source>
        <strain evidence="3">ATCC 33071 / DSM 4594 / JCM 1683 / NBRC 105701 / NCIMB 13365 / CIP 78.65</strain>
    </source>
</reference>
<reference evidence="3" key="2">
    <citation type="submission" date="2012-01" db="EMBL/GenBank/DDBJ databases">
        <title>Complete sequence of chromosome of Rahnella aquatilis CIP 78.65.</title>
        <authorList>
            <person name="Lucas S."/>
            <person name="Han J."/>
            <person name="Lapidus A."/>
            <person name="Cheng J.-F."/>
            <person name="Goodwin L."/>
            <person name="Pitluck S."/>
            <person name="Peters L."/>
            <person name="Ovchinnikova G."/>
            <person name="Held B."/>
            <person name="Detter J.C."/>
            <person name="Han C."/>
            <person name="Tapia R."/>
            <person name="Land M."/>
            <person name="Hauser L."/>
            <person name="Kyrpides N."/>
            <person name="Ivanova N."/>
            <person name="Pagani I."/>
            <person name="Sobecky P."/>
            <person name="Martinez R."/>
            <person name="Woyke T."/>
        </authorList>
    </citation>
    <scope>NUCLEOTIDE SEQUENCE [LARGE SCALE GENOMIC DNA]</scope>
    <source>
        <strain evidence="3">ATCC 33071 / DSM 4594 / JCM 1683 / NBRC 105701 / NCIMB 13365 / CIP 78.65</strain>
    </source>
</reference>
<dbReference type="eggNOG" id="ENOG50343MH">
    <property type="taxonomic scope" value="Bacteria"/>
</dbReference>
<evidence type="ECO:0008006" key="4">
    <source>
        <dbReference type="Google" id="ProtNLM"/>
    </source>
</evidence>
<dbReference type="InterPro" id="IPR019690">
    <property type="entry name" value="DUF2569"/>
</dbReference>
<evidence type="ECO:0000313" key="3">
    <source>
        <dbReference type="Proteomes" id="UP000009010"/>
    </source>
</evidence>
<feature type="transmembrane region" description="Helical" evidence="1">
    <location>
        <begin position="129"/>
        <end position="152"/>
    </location>
</feature>
<dbReference type="Proteomes" id="UP000009010">
    <property type="component" value="Chromosome"/>
</dbReference>
<gene>
    <name evidence="2" type="ordered locus">Rahaq2_0154</name>
</gene>
<feature type="transmembrane region" description="Helical" evidence="1">
    <location>
        <begin position="24"/>
        <end position="45"/>
    </location>
</feature>
<dbReference type="Pfam" id="PF10754">
    <property type="entry name" value="DUF2569"/>
    <property type="match status" value="1"/>
</dbReference>
<feature type="transmembrane region" description="Helical" evidence="1">
    <location>
        <begin position="65"/>
        <end position="90"/>
    </location>
</feature>
<dbReference type="EMBL" id="CP003244">
    <property type="protein sequence ID" value="AEX50105.1"/>
    <property type="molecule type" value="Genomic_DNA"/>
</dbReference>
<dbReference type="OrthoDB" id="10006546at2"/>
<evidence type="ECO:0000313" key="2">
    <source>
        <dbReference type="EMBL" id="AEX50105.1"/>
    </source>
</evidence>
<keyword evidence="1" id="KW-0472">Membrane</keyword>
<sequence length="164" mass="19114">MNSEQEIKICTCCSEQDRQKLTGIGGWLIVVVLHLSSMLVFNASLFIEFIYDLNIPITDGSDVKLIPLVLNSFVDVIVFLMAAFSLNALFRKKYQFRKYYRLFILSCLLHPLLFASLCFWYQNITMYSIPWKIIGLMFLYPLGMIFICLPYLDESKRVRLTLVN</sequence>
<dbReference type="KEGG" id="raq:Rahaq2_0154"/>
<evidence type="ECO:0000256" key="1">
    <source>
        <dbReference type="SAM" id="Phobius"/>
    </source>
</evidence>
<dbReference type="STRING" id="745277.Rahaq2_0154"/>
<name>H2INX0_RAHAC</name>
<dbReference type="AlphaFoldDB" id="H2INX0"/>
<feature type="transmembrane region" description="Helical" evidence="1">
    <location>
        <begin position="102"/>
        <end position="123"/>
    </location>
</feature>
<accession>H2INX0</accession>
<keyword evidence="1" id="KW-0812">Transmembrane</keyword>
<organism evidence="2 3">
    <name type="scientific">Rahnella aquatilis (strain ATCC 33071 / DSM 4594 / JCM 1683 / NBRC 105701 / NCIMB 13365 / CIP 78.65)</name>
    <dbReference type="NCBI Taxonomy" id="745277"/>
    <lineage>
        <taxon>Bacteria</taxon>
        <taxon>Pseudomonadati</taxon>
        <taxon>Pseudomonadota</taxon>
        <taxon>Gammaproteobacteria</taxon>
        <taxon>Enterobacterales</taxon>
        <taxon>Yersiniaceae</taxon>
        <taxon>Rahnella</taxon>
    </lineage>
</organism>
<dbReference type="RefSeq" id="WP_014333421.1">
    <property type="nucleotide sequence ID" value="NC_016818.1"/>
</dbReference>
<protein>
    <recommendedName>
        <fullName evidence="4">DUF2569 domain-containing protein</fullName>
    </recommendedName>
</protein>
<keyword evidence="1" id="KW-1133">Transmembrane helix</keyword>
<keyword evidence="3" id="KW-1185">Reference proteome</keyword>
<dbReference type="HOGENOM" id="CLU_1617638_0_0_6"/>
<proteinExistence type="predicted"/>